<keyword evidence="3" id="KW-1185">Reference proteome</keyword>
<evidence type="ECO:0000313" key="3">
    <source>
        <dbReference type="Proteomes" id="UP000005233"/>
    </source>
</evidence>
<dbReference type="RefSeq" id="WP_014405166.1">
    <property type="nucleotide sequence ID" value="NC_017034.1"/>
</dbReference>
<proteinExistence type="predicted"/>
<dbReference type="HOGENOM" id="CLU_1736410_0_0_2"/>
<feature type="region of interest" description="Disordered" evidence="1">
    <location>
        <begin position="26"/>
        <end position="47"/>
    </location>
</feature>
<dbReference type="Proteomes" id="UP000005233">
    <property type="component" value="Chromosome"/>
</dbReference>
<accession>H8I5K8</accession>
<organism evidence="2 3">
    <name type="scientific">Methanocella conradii (strain DSM 24694 / JCM 17849 / CGMCC 1.5162 / HZ254)</name>
    <dbReference type="NCBI Taxonomy" id="1041930"/>
    <lineage>
        <taxon>Archaea</taxon>
        <taxon>Methanobacteriati</taxon>
        <taxon>Methanobacteriota</taxon>
        <taxon>Stenosarchaea group</taxon>
        <taxon>Methanomicrobia</taxon>
        <taxon>Methanocellales</taxon>
        <taxon>Methanocellaceae</taxon>
        <taxon>Methanocella</taxon>
    </lineage>
</organism>
<protein>
    <submittedName>
        <fullName evidence="2">Uncharacterized protein</fullName>
    </submittedName>
</protein>
<sequence>MKKAIYILVFVLLVGSCMATAQQYQGSPQDGKALNVPPPPPKSKPDMQYGNTARAAIIAERLTEAAQGNAAVHINEDCIITVEVYLKQDASPYDIAGTMANLTYMLADMYSLTDRADCDIALKVYDTSKNLIIDAKLNVARNAFEYFKAG</sequence>
<dbReference type="EMBL" id="CP003243">
    <property type="protein sequence ID" value="AFC99327.1"/>
    <property type="molecule type" value="Genomic_DNA"/>
</dbReference>
<evidence type="ECO:0000256" key="1">
    <source>
        <dbReference type="SAM" id="MobiDB-lite"/>
    </source>
</evidence>
<name>H8I5K8_METCZ</name>
<dbReference type="OrthoDB" id="148197at2157"/>
<dbReference type="eggNOG" id="arCOG12600">
    <property type="taxonomic scope" value="Archaea"/>
</dbReference>
<reference evidence="2 3" key="1">
    <citation type="journal article" date="2012" name="J. Bacteriol.">
        <title>Complete genome sequence of a thermophilic methanogen, Methanocella conradii HZ254, isolated from Chinese rice field soil.</title>
        <authorList>
            <person name="Lu Z."/>
            <person name="Lu Y."/>
        </authorList>
    </citation>
    <scope>NUCLEOTIDE SEQUENCE [LARGE SCALE GENOMIC DNA]</scope>
    <source>
        <strain evidence="3">DSM 24694 / JCM 17849 / CGMCC 1.5162 / HZ254</strain>
    </source>
</reference>
<dbReference type="GeneID" id="11970451"/>
<dbReference type="STRING" id="1041930.Mtc_0562"/>
<gene>
    <name evidence="2" type="ordered locus">Mtc_0562</name>
</gene>
<dbReference type="AlphaFoldDB" id="H8I5K8"/>
<dbReference type="KEGG" id="mez:Mtc_0562"/>
<dbReference type="PROSITE" id="PS51257">
    <property type="entry name" value="PROKAR_LIPOPROTEIN"/>
    <property type="match status" value="1"/>
</dbReference>
<evidence type="ECO:0000313" key="2">
    <source>
        <dbReference type="EMBL" id="AFC99327.1"/>
    </source>
</evidence>